<keyword evidence="3" id="KW-1185">Reference proteome</keyword>
<protein>
    <submittedName>
        <fullName evidence="2">Uncharacterized protein</fullName>
    </submittedName>
</protein>
<evidence type="ECO:0000313" key="3">
    <source>
        <dbReference type="Proteomes" id="UP000308267"/>
    </source>
</evidence>
<feature type="region of interest" description="Disordered" evidence="1">
    <location>
        <begin position="1"/>
        <end position="34"/>
    </location>
</feature>
<dbReference type="AlphaFoldDB" id="A0A4S2LWF7"/>
<comment type="caution">
    <text evidence="2">The sequence shown here is derived from an EMBL/GenBank/DDBJ whole genome shotgun (WGS) entry which is preliminary data.</text>
</comment>
<reference evidence="2 3" key="1">
    <citation type="journal article" date="2019" name="BMC Genomics">
        <title>New insights from Opisthorchis felineus genome: update on genomics of the epidemiologically important liver flukes.</title>
        <authorList>
            <person name="Ershov N.I."/>
            <person name="Mordvinov V.A."/>
            <person name="Prokhortchouk E.B."/>
            <person name="Pakharukova M.Y."/>
            <person name="Gunbin K.V."/>
            <person name="Ustyantsev K."/>
            <person name="Genaev M.A."/>
            <person name="Blinov A.G."/>
            <person name="Mazur A."/>
            <person name="Boulygina E."/>
            <person name="Tsygankova S."/>
            <person name="Khrameeva E."/>
            <person name="Chekanov N."/>
            <person name="Fan G."/>
            <person name="Xiao A."/>
            <person name="Zhang H."/>
            <person name="Xu X."/>
            <person name="Yang H."/>
            <person name="Solovyev V."/>
            <person name="Lee S.M."/>
            <person name="Liu X."/>
            <person name="Afonnikov D.A."/>
            <person name="Skryabin K.G."/>
        </authorList>
    </citation>
    <scope>NUCLEOTIDE SEQUENCE [LARGE SCALE GENOMIC DNA]</scope>
    <source>
        <strain evidence="2">AK-0245</strain>
        <tissue evidence="2">Whole organism</tissue>
    </source>
</reference>
<evidence type="ECO:0000256" key="1">
    <source>
        <dbReference type="SAM" id="MobiDB-lite"/>
    </source>
</evidence>
<feature type="compositionally biased region" description="Polar residues" evidence="1">
    <location>
        <begin position="1"/>
        <end position="12"/>
    </location>
</feature>
<dbReference type="EMBL" id="SJOL01006483">
    <property type="protein sequence ID" value="TGZ65618.1"/>
    <property type="molecule type" value="Genomic_DNA"/>
</dbReference>
<name>A0A4S2LWF7_OPIFE</name>
<evidence type="ECO:0000313" key="2">
    <source>
        <dbReference type="EMBL" id="TGZ65618.1"/>
    </source>
</evidence>
<accession>A0A4S2LWF7</accession>
<sequence length="121" mass="12899">MFTSATMAQSENRCCPERDEQPENDIGAGPLGQADTTIRFGGNDLCSGLSEQPTSVSKPLSSWLTTLLDVFCGAWVNVTPESHHRLCFCGPSTSELKAECSPNGVRGCSGALVTARHHKTT</sequence>
<organism evidence="2 3">
    <name type="scientific">Opisthorchis felineus</name>
    <dbReference type="NCBI Taxonomy" id="147828"/>
    <lineage>
        <taxon>Eukaryota</taxon>
        <taxon>Metazoa</taxon>
        <taxon>Spiralia</taxon>
        <taxon>Lophotrochozoa</taxon>
        <taxon>Platyhelminthes</taxon>
        <taxon>Trematoda</taxon>
        <taxon>Digenea</taxon>
        <taxon>Opisthorchiida</taxon>
        <taxon>Opisthorchiata</taxon>
        <taxon>Opisthorchiidae</taxon>
        <taxon>Opisthorchis</taxon>
    </lineage>
</organism>
<gene>
    <name evidence="2" type="ORF">CRM22_005784</name>
</gene>
<proteinExistence type="predicted"/>
<dbReference type="Proteomes" id="UP000308267">
    <property type="component" value="Unassembled WGS sequence"/>
</dbReference>